<gene>
    <name evidence="1" type="ORF">HMF7854_03040</name>
</gene>
<organism evidence="1 2">
    <name type="scientific">Sphingomonas ginkgonis</name>
    <dbReference type="NCBI Taxonomy" id="2315330"/>
    <lineage>
        <taxon>Bacteria</taxon>
        <taxon>Pseudomonadati</taxon>
        <taxon>Pseudomonadota</taxon>
        <taxon>Alphaproteobacteria</taxon>
        <taxon>Sphingomonadales</taxon>
        <taxon>Sphingomonadaceae</taxon>
        <taxon>Sphingomonas</taxon>
    </lineage>
</organism>
<reference evidence="1 2" key="1">
    <citation type="submission" date="2018-12" db="EMBL/GenBank/DDBJ databases">
        <title>Sphingomonas sp. HMF7854 Genome sequencing and assembly.</title>
        <authorList>
            <person name="Cha I."/>
            <person name="Kang H."/>
            <person name="Kim H."/>
            <person name="Kang J."/>
            <person name="Joh K."/>
        </authorList>
    </citation>
    <scope>NUCLEOTIDE SEQUENCE [LARGE SCALE GENOMIC DNA]</scope>
    <source>
        <strain evidence="1 2">HMF7854</strain>
    </source>
</reference>
<protein>
    <submittedName>
        <fullName evidence="1">Uncharacterized protein</fullName>
    </submittedName>
</protein>
<evidence type="ECO:0000313" key="1">
    <source>
        <dbReference type="EMBL" id="RST29912.1"/>
    </source>
</evidence>
<comment type="caution">
    <text evidence="1">The sequence shown here is derived from an EMBL/GenBank/DDBJ whole genome shotgun (WGS) entry which is preliminary data.</text>
</comment>
<dbReference type="Proteomes" id="UP000274661">
    <property type="component" value="Unassembled WGS sequence"/>
</dbReference>
<accession>A0A429V7N7</accession>
<proteinExistence type="predicted"/>
<dbReference type="RefSeq" id="WP_126717750.1">
    <property type="nucleotide sequence ID" value="NZ_RWJF01000001.1"/>
</dbReference>
<dbReference type="EMBL" id="RWJF01000001">
    <property type="protein sequence ID" value="RST29912.1"/>
    <property type="molecule type" value="Genomic_DNA"/>
</dbReference>
<sequence length="160" mass="18262">MNPVSEHETKLVAALAWRATCLRLFVELEQLVDEALNALTPARQRRRRLGNRELRARFALLQERVATRPLTVYVRSARNALAALEPLLDWRGQLLYGEASVWHGRKGQWLITIHIEAANDGSPVRWHAIPFDEAERLEAELGDGVERLRRRLASLDELAA</sequence>
<keyword evidence="2" id="KW-1185">Reference proteome</keyword>
<evidence type="ECO:0000313" key="2">
    <source>
        <dbReference type="Proteomes" id="UP000274661"/>
    </source>
</evidence>
<dbReference type="OrthoDB" id="10016132at2"/>
<dbReference type="AlphaFoldDB" id="A0A429V7N7"/>
<name>A0A429V7N7_9SPHN</name>